<keyword evidence="4" id="KW-1185">Reference proteome</keyword>
<dbReference type="EC" id="3.1.-.-" evidence="3"/>
<dbReference type="InterPro" id="IPR013830">
    <property type="entry name" value="SGNH_hydro"/>
</dbReference>
<protein>
    <submittedName>
        <fullName evidence="3">SGNH/GDSL hydrolase family protein</fullName>
        <ecNumber evidence="3">3.1.-.-</ecNumber>
    </submittedName>
</protein>
<proteinExistence type="predicted"/>
<dbReference type="InterPro" id="IPR036514">
    <property type="entry name" value="SGNH_hydro_sf"/>
</dbReference>
<feature type="domain" description="SGNH hydrolase-type esterase" evidence="2">
    <location>
        <begin position="54"/>
        <end position="236"/>
    </location>
</feature>
<evidence type="ECO:0000259" key="2">
    <source>
        <dbReference type="Pfam" id="PF13472"/>
    </source>
</evidence>
<reference evidence="4" key="1">
    <citation type="journal article" date="2019" name="Int. J. Syst. Evol. Microbiol.">
        <title>The Global Catalogue of Microorganisms (GCM) 10K type strain sequencing project: providing services to taxonomists for standard genome sequencing and annotation.</title>
        <authorList>
            <consortium name="The Broad Institute Genomics Platform"/>
            <consortium name="The Broad Institute Genome Sequencing Center for Infectious Disease"/>
            <person name="Wu L."/>
            <person name="Ma J."/>
        </authorList>
    </citation>
    <scope>NUCLEOTIDE SEQUENCE [LARGE SCALE GENOMIC DNA]</scope>
    <source>
        <strain evidence="4">XZYJ18</strain>
    </source>
</reference>
<comment type="caution">
    <text evidence="3">The sequence shown here is derived from an EMBL/GenBank/DDBJ whole genome shotgun (WGS) entry which is preliminary data.</text>
</comment>
<feature type="signal peptide" evidence="1">
    <location>
        <begin position="1"/>
        <end position="34"/>
    </location>
</feature>
<name>A0ABV9DZZ1_9ACTN</name>
<accession>A0ABV9DZZ1</accession>
<dbReference type="RefSeq" id="WP_378576160.1">
    <property type="nucleotide sequence ID" value="NZ_JBHSFQ010000017.1"/>
</dbReference>
<dbReference type="PANTHER" id="PTHR30383">
    <property type="entry name" value="THIOESTERASE 1/PROTEASE 1/LYSOPHOSPHOLIPASE L1"/>
    <property type="match status" value="1"/>
</dbReference>
<organism evidence="3 4">
    <name type="scientific">Nocardiopsis mangrovi</name>
    <dbReference type="NCBI Taxonomy" id="1179818"/>
    <lineage>
        <taxon>Bacteria</taxon>
        <taxon>Bacillati</taxon>
        <taxon>Actinomycetota</taxon>
        <taxon>Actinomycetes</taxon>
        <taxon>Streptosporangiales</taxon>
        <taxon>Nocardiopsidaceae</taxon>
        <taxon>Nocardiopsis</taxon>
    </lineage>
</organism>
<keyword evidence="3" id="KW-0378">Hydrolase</keyword>
<dbReference type="EMBL" id="JBHSFQ010000017">
    <property type="protein sequence ID" value="MFC4563676.1"/>
    <property type="molecule type" value="Genomic_DNA"/>
</dbReference>
<dbReference type="GO" id="GO:0016787">
    <property type="term" value="F:hydrolase activity"/>
    <property type="evidence" value="ECO:0007669"/>
    <property type="project" value="UniProtKB-KW"/>
</dbReference>
<dbReference type="Pfam" id="PF13472">
    <property type="entry name" value="Lipase_GDSL_2"/>
    <property type="match status" value="1"/>
</dbReference>
<evidence type="ECO:0000313" key="3">
    <source>
        <dbReference type="EMBL" id="MFC4563676.1"/>
    </source>
</evidence>
<keyword evidence="1" id="KW-0732">Signal</keyword>
<dbReference type="Gene3D" id="3.40.50.1110">
    <property type="entry name" value="SGNH hydrolase"/>
    <property type="match status" value="1"/>
</dbReference>
<feature type="chain" id="PRO_5046085111" evidence="1">
    <location>
        <begin position="35"/>
        <end position="254"/>
    </location>
</feature>
<evidence type="ECO:0000256" key="1">
    <source>
        <dbReference type="SAM" id="SignalP"/>
    </source>
</evidence>
<dbReference type="PANTHER" id="PTHR30383:SF2">
    <property type="entry name" value="CELLULOSE-BINDING PROTEIN"/>
    <property type="match status" value="1"/>
</dbReference>
<dbReference type="InterPro" id="IPR051532">
    <property type="entry name" value="Ester_Hydrolysis_Enzymes"/>
</dbReference>
<evidence type="ECO:0000313" key="4">
    <source>
        <dbReference type="Proteomes" id="UP001595923"/>
    </source>
</evidence>
<dbReference type="CDD" id="cd01833">
    <property type="entry name" value="XynB_like"/>
    <property type="match status" value="1"/>
</dbReference>
<dbReference type="SUPFAM" id="SSF52266">
    <property type="entry name" value="SGNH hydrolase"/>
    <property type="match status" value="1"/>
</dbReference>
<dbReference type="Proteomes" id="UP001595923">
    <property type="component" value="Unassembled WGS sequence"/>
</dbReference>
<sequence length="254" mass="26211">MPASPRHALRSLAAPAALCAALTGVLAAPAPASAAPTTPAPAPAAAEATRIMPLGDSITGSPGCWRALLWNDLQEAGRTSIDFVGTQGPQGCGVDHDGDNEGHPGLLATNVARQGLLVGWLQATDPDVVLMHFGTNDVWSSVPTATILDAYSTLVGQMRAANPDMRIAVAQIIRMDSARSCATCAQSVANLNAAIPAWAAEQSTDRSPVVVADQWTGFDTDTDTYDGVHPNAAGDRKIADTWLPVIDGLLDTAA</sequence>
<gene>
    <name evidence="3" type="ORF">ACFO4E_17570</name>
</gene>